<dbReference type="InterPro" id="IPR007421">
    <property type="entry name" value="Schlafen_AlbA_2_dom"/>
</dbReference>
<dbReference type="PANTHER" id="PTHR30595">
    <property type="entry name" value="GLPR-RELATED TRANSCRIPTIONAL REPRESSOR"/>
    <property type="match status" value="1"/>
</dbReference>
<evidence type="ECO:0000256" key="1">
    <source>
        <dbReference type="SAM" id="MobiDB-lite"/>
    </source>
</evidence>
<keyword evidence="3" id="KW-0347">Helicase</keyword>
<evidence type="ECO:0000313" key="4">
    <source>
        <dbReference type="Proteomes" id="UP000234641"/>
    </source>
</evidence>
<keyword evidence="3" id="KW-0547">Nucleotide-binding</keyword>
<keyword evidence="3" id="KW-0378">Hydrolase</keyword>
<dbReference type="InterPro" id="IPR038461">
    <property type="entry name" value="Schlafen_AlbA_2_dom_sf"/>
</dbReference>
<organism evidence="3 4">
    <name type="scientific">Brevibacterium linens ATCC 9172</name>
    <dbReference type="NCBI Taxonomy" id="1255617"/>
    <lineage>
        <taxon>Bacteria</taxon>
        <taxon>Bacillati</taxon>
        <taxon>Actinomycetota</taxon>
        <taxon>Actinomycetes</taxon>
        <taxon>Micrococcales</taxon>
        <taxon>Brevibacteriaceae</taxon>
        <taxon>Brevibacterium</taxon>
    </lineage>
</organism>
<name>A0A2H1K9A0_BRELN</name>
<sequence>MELTKNYLNAVLDDLRVQRGDTTDIEVKRSAKELPRDIGATISAFANMPSGGLLILGVDEASDFSISGVSDPATIEAGIVSVTRSTVSPPPQLTTETIHYDGIAVVMVRVASLPAQDKPARYKGEAYLRQADGDYVMSPTDIHMLEVTRLNDVERIQYDAESVPGTSPDDLDDDLTTAFLNRARNTKRLRDQDDLSVLKQLAIVTHSNELTVAGLYALGIYPQGRLPALQVTAAVQLPRDGGNARTQNLRHFDGPLPILLEELMEWTVANLTSRQEYMANGHLRNVLEMPSRAIREAIANALVHRDLGPDTVGYGKSVQIRISEKALTIISPGGLRGLTLSQITSSSPAQVAVNQRLYRIAKDLRTSDGENIIEGEGGGVKEILRSTMESDLRRPRLSDNGVQFVAKLWRGSAFSNEDTAWLKDAADGRELTHLQKQVMLKARDEQPRDIEALRSEFSPLTSEEAREQLSQLVRWHLLETEFDSDARQLGPREEQRVRQPDSNSQTSPVASESDSDSRLTKNAPAVFDAISSGSSTVAAIAESTGLTTRQTRYAIKDLLAHSLILMEGGQGHRTTNYRAS</sequence>
<dbReference type="AlphaFoldDB" id="A0A2H1K9A0"/>
<keyword evidence="3" id="KW-0067">ATP-binding</keyword>
<dbReference type="InterPro" id="IPR038475">
    <property type="entry name" value="RecG_C_sf"/>
</dbReference>
<dbReference type="Gene3D" id="3.30.950.30">
    <property type="entry name" value="Schlafen, AAA domain"/>
    <property type="match status" value="1"/>
</dbReference>
<dbReference type="Gene3D" id="3.30.565.60">
    <property type="match status" value="1"/>
</dbReference>
<proteinExistence type="predicted"/>
<accession>A0A2H1K9A0</accession>
<dbReference type="Pfam" id="PF13749">
    <property type="entry name" value="HATPase_c_4"/>
    <property type="match status" value="1"/>
</dbReference>
<dbReference type="Pfam" id="PF04326">
    <property type="entry name" value="SLFN_AlbA_2"/>
    <property type="match status" value="1"/>
</dbReference>
<dbReference type="RefSeq" id="WP_101555663.1">
    <property type="nucleotide sequence ID" value="NZ_FXYY01000023.1"/>
</dbReference>
<evidence type="ECO:0000259" key="2">
    <source>
        <dbReference type="Pfam" id="PF04326"/>
    </source>
</evidence>
<feature type="compositionally biased region" description="Basic and acidic residues" evidence="1">
    <location>
        <begin position="485"/>
        <end position="499"/>
    </location>
</feature>
<dbReference type="GO" id="GO:0016787">
    <property type="term" value="F:hydrolase activity"/>
    <property type="evidence" value="ECO:0007669"/>
    <property type="project" value="UniProtKB-KW"/>
</dbReference>
<evidence type="ECO:0000313" key="3">
    <source>
        <dbReference type="EMBL" id="SMX95792.1"/>
    </source>
</evidence>
<protein>
    <submittedName>
        <fullName evidence="3">ATP-dependent DNA helicase RecG</fullName>
        <ecNumber evidence="3">3.6.4.12</ecNumber>
    </submittedName>
</protein>
<dbReference type="EC" id="3.6.4.12" evidence="3"/>
<dbReference type="EMBL" id="FXYY01000023">
    <property type="protein sequence ID" value="SMX95792.1"/>
    <property type="molecule type" value="Genomic_DNA"/>
</dbReference>
<reference evidence="3 4" key="1">
    <citation type="submission" date="2017-03" db="EMBL/GenBank/DDBJ databases">
        <authorList>
            <person name="Afonso C.L."/>
            <person name="Miller P.J."/>
            <person name="Scott M.A."/>
            <person name="Spackman E."/>
            <person name="Goraichik I."/>
            <person name="Dimitrov K.M."/>
            <person name="Suarez D.L."/>
            <person name="Swayne D.E."/>
        </authorList>
    </citation>
    <scope>NUCLEOTIDE SEQUENCE [LARGE SCALE GENOMIC DNA]</scope>
    <source>
        <strain evidence="3 4">ATCC 9172</strain>
    </source>
</reference>
<feature type="domain" description="Schlafen AlbA-2" evidence="2">
    <location>
        <begin position="22"/>
        <end position="137"/>
    </location>
</feature>
<dbReference type="Proteomes" id="UP000234641">
    <property type="component" value="Unassembled WGS sequence"/>
</dbReference>
<feature type="compositionally biased region" description="Polar residues" evidence="1">
    <location>
        <begin position="500"/>
        <end position="512"/>
    </location>
</feature>
<gene>
    <name evidence="3" type="ORF">BLIN9172_02900</name>
</gene>
<dbReference type="GO" id="GO:0003678">
    <property type="term" value="F:DNA helicase activity"/>
    <property type="evidence" value="ECO:0007669"/>
    <property type="project" value="UniProtKB-EC"/>
</dbReference>
<feature type="region of interest" description="Disordered" evidence="1">
    <location>
        <begin position="485"/>
        <end position="520"/>
    </location>
</feature>
<dbReference type="PANTHER" id="PTHR30595:SF6">
    <property type="entry name" value="SCHLAFEN ALBA-2 DOMAIN-CONTAINING PROTEIN"/>
    <property type="match status" value="1"/>
</dbReference>